<proteinExistence type="predicted"/>
<feature type="region of interest" description="Disordered" evidence="1">
    <location>
        <begin position="15"/>
        <end position="51"/>
    </location>
</feature>
<feature type="domain" description="PiggyBac transposable element-derived protein" evidence="2">
    <location>
        <begin position="86"/>
        <end position="428"/>
    </location>
</feature>
<dbReference type="InterPro" id="IPR029526">
    <property type="entry name" value="PGBD"/>
</dbReference>
<accession>A0A8K0K5F2</accession>
<feature type="non-terminal residue" evidence="3">
    <location>
        <position position="1"/>
    </location>
</feature>
<evidence type="ECO:0000259" key="2">
    <source>
        <dbReference type="Pfam" id="PF13843"/>
    </source>
</evidence>
<keyword evidence="4" id="KW-1185">Reference proteome</keyword>
<evidence type="ECO:0000313" key="4">
    <source>
        <dbReference type="Proteomes" id="UP000792457"/>
    </source>
</evidence>
<dbReference type="Pfam" id="PF13843">
    <property type="entry name" value="DDE_Tnp_1_7"/>
    <property type="match status" value="1"/>
</dbReference>
<dbReference type="PANTHER" id="PTHR46599:SF2">
    <property type="entry name" value="PIGGYBAC TRANSPOSABLE ELEMENT-DERIVED PROTEIN 4-LIKE"/>
    <property type="match status" value="1"/>
</dbReference>
<gene>
    <name evidence="3" type="ORF">J437_LFUL009612</name>
</gene>
<dbReference type="OrthoDB" id="6758080at2759"/>
<dbReference type="PANTHER" id="PTHR46599">
    <property type="entry name" value="PIGGYBAC TRANSPOSABLE ELEMENT-DERIVED PROTEIN 4"/>
    <property type="match status" value="1"/>
</dbReference>
<sequence length="558" mass="64346">MASLSEDAIAKEVNRDDFSIVSGSSSDSEEDLISVPSSDSECEEEEISTSDLAGESGLQATWRPTLHYEEPRDFAGERGPKHDLDVVDNTNKYAEHCRNSENIDKDCVEVTYDEMVAYFGVLLYMGVFDLPESRDYWQSQEIDCPIIRNCMTFSRYCQITKYFQKSDISLEKYPKDEDYDVLQKVSPLLTFMDTFHHKYNPGRELVIGEAMVAFKGRHYIKQYMKGKPTKWGFKIWILASLYGYVLQGNVYLGKKEKRNKDMLLGSQVVINLLEKQLGLNHNVYYDSFFSSVGLMNTLYNNKTYACTTTRPTRKEWPTELNFPKKLKLKRGEIKSLPRGKVTATVWHDNRNICMLSTNCDPDSSISVSRKTGVGNKQIKIPCPQSVMLYTKSMGGVDRADQFRSYYGFGRTTKKWWKYLFAFVVNTAIMEEKKRVPTAAIRKDEHLRGDALKLHGNAEAVICLYEKWDVFLLIMKKKEWLSVTNNPIRFSAKRYRCGQDSNLRGQCPLDFKSNSLTTWTPQLDNNSLIFNPEFSFEKYIISSCSVLNSKFSFPCFDYK</sequence>
<evidence type="ECO:0000256" key="1">
    <source>
        <dbReference type="SAM" id="MobiDB-lite"/>
    </source>
</evidence>
<evidence type="ECO:0000313" key="3">
    <source>
        <dbReference type="EMBL" id="KAG8228744.1"/>
    </source>
</evidence>
<comment type="caution">
    <text evidence="3">The sequence shown here is derived from an EMBL/GenBank/DDBJ whole genome shotgun (WGS) entry which is preliminary data.</text>
</comment>
<protein>
    <recommendedName>
        <fullName evidence="2">PiggyBac transposable element-derived protein domain-containing protein</fullName>
    </recommendedName>
</protein>
<dbReference type="Proteomes" id="UP000792457">
    <property type="component" value="Unassembled WGS sequence"/>
</dbReference>
<name>A0A8K0K5F2_LADFU</name>
<dbReference type="AlphaFoldDB" id="A0A8K0K5F2"/>
<dbReference type="EMBL" id="KZ308384">
    <property type="protein sequence ID" value="KAG8228744.1"/>
    <property type="molecule type" value="Genomic_DNA"/>
</dbReference>
<reference evidence="3" key="2">
    <citation type="submission" date="2017-10" db="EMBL/GenBank/DDBJ databases">
        <title>Ladona fulva Genome sequencing and assembly.</title>
        <authorList>
            <person name="Murali S."/>
            <person name="Richards S."/>
            <person name="Bandaranaike D."/>
            <person name="Bellair M."/>
            <person name="Blankenburg K."/>
            <person name="Chao H."/>
            <person name="Dinh H."/>
            <person name="Doddapaneni H."/>
            <person name="Dugan-Rocha S."/>
            <person name="Elkadiri S."/>
            <person name="Gnanaolivu R."/>
            <person name="Hernandez B."/>
            <person name="Skinner E."/>
            <person name="Javaid M."/>
            <person name="Lee S."/>
            <person name="Li M."/>
            <person name="Ming W."/>
            <person name="Munidasa M."/>
            <person name="Muniz J."/>
            <person name="Nguyen L."/>
            <person name="Hughes D."/>
            <person name="Osuji N."/>
            <person name="Pu L.-L."/>
            <person name="Puazo M."/>
            <person name="Qu C."/>
            <person name="Quiroz J."/>
            <person name="Raj R."/>
            <person name="Weissenberger G."/>
            <person name="Xin Y."/>
            <person name="Zou X."/>
            <person name="Han Y."/>
            <person name="Worley K."/>
            <person name="Muzny D."/>
            <person name="Gibbs R."/>
        </authorList>
    </citation>
    <scope>NUCLEOTIDE SEQUENCE</scope>
    <source>
        <strain evidence="3">Sampled in the wild</strain>
    </source>
</reference>
<organism evidence="3 4">
    <name type="scientific">Ladona fulva</name>
    <name type="common">Scarce chaser dragonfly</name>
    <name type="synonym">Libellula fulva</name>
    <dbReference type="NCBI Taxonomy" id="123851"/>
    <lineage>
        <taxon>Eukaryota</taxon>
        <taxon>Metazoa</taxon>
        <taxon>Ecdysozoa</taxon>
        <taxon>Arthropoda</taxon>
        <taxon>Hexapoda</taxon>
        <taxon>Insecta</taxon>
        <taxon>Pterygota</taxon>
        <taxon>Palaeoptera</taxon>
        <taxon>Odonata</taxon>
        <taxon>Epiprocta</taxon>
        <taxon>Anisoptera</taxon>
        <taxon>Libelluloidea</taxon>
        <taxon>Libellulidae</taxon>
        <taxon>Ladona</taxon>
    </lineage>
</organism>
<reference evidence="3" key="1">
    <citation type="submission" date="2013-04" db="EMBL/GenBank/DDBJ databases">
        <authorList>
            <person name="Qu J."/>
            <person name="Murali S.C."/>
            <person name="Bandaranaike D."/>
            <person name="Bellair M."/>
            <person name="Blankenburg K."/>
            <person name="Chao H."/>
            <person name="Dinh H."/>
            <person name="Doddapaneni H."/>
            <person name="Downs B."/>
            <person name="Dugan-Rocha S."/>
            <person name="Elkadiri S."/>
            <person name="Gnanaolivu R.D."/>
            <person name="Hernandez B."/>
            <person name="Javaid M."/>
            <person name="Jayaseelan J.C."/>
            <person name="Lee S."/>
            <person name="Li M."/>
            <person name="Ming W."/>
            <person name="Munidasa M."/>
            <person name="Muniz J."/>
            <person name="Nguyen L."/>
            <person name="Ongeri F."/>
            <person name="Osuji N."/>
            <person name="Pu L.-L."/>
            <person name="Puazo M."/>
            <person name="Qu C."/>
            <person name="Quiroz J."/>
            <person name="Raj R."/>
            <person name="Weissenberger G."/>
            <person name="Xin Y."/>
            <person name="Zou X."/>
            <person name="Han Y."/>
            <person name="Richards S."/>
            <person name="Worley K."/>
            <person name="Muzny D."/>
            <person name="Gibbs R."/>
        </authorList>
    </citation>
    <scope>NUCLEOTIDE SEQUENCE</scope>
    <source>
        <strain evidence="3">Sampled in the wild</strain>
    </source>
</reference>